<sequence>MRGPLTMPCQALACMLHIFIAPSSDALSEQKECSTPEMMNSNSPDSNSYGSRSGSAAYSGGTRYGSGTTSGAGFGNKTGSFSPSDRHDSTLGKLMEKAGGILRNSSLEAKGLHKREEAGFTHEKKGEVADPGGSDAS</sequence>
<evidence type="ECO:0000256" key="2">
    <source>
        <dbReference type="SAM" id="SignalP"/>
    </source>
</evidence>
<feature type="compositionally biased region" description="Low complexity" evidence="1">
    <location>
        <begin position="48"/>
        <end position="61"/>
    </location>
</feature>
<feature type="region of interest" description="Disordered" evidence="1">
    <location>
        <begin position="26"/>
        <end position="137"/>
    </location>
</feature>
<dbReference type="Proteomes" id="UP001365128">
    <property type="component" value="Unassembled WGS sequence"/>
</dbReference>
<organism evidence="3 4">
    <name type="scientific">Phyllosticta citricarpa</name>
    <dbReference type="NCBI Taxonomy" id="55181"/>
    <lineage>
        <taxon>Eukaryota</taxon>
        <taxon>Fungi</taxon>
        <taxon>Dikarya</taxon>
        <taxon>Ascomycota</taxon>
        <taxon>Pezizomycotina</taxon>
        <taxon>Dothideomycetes</taxon>
        <taxon>Dothideomycetes incertae sedis</taxon>
        <taxon>Botryosphaeriales</taxon>
        <taxon>Phyllostictaceae</taxon>
        <taxon>Phyllosticta</taxon>
    </lineage>
</organism>
<comment type="caution">
    <text evidence="3">The sequence shown here is derived from an EMBL/GenBank/DDBJ whole genome shotgun (WGS) entry which is preliminary data.</text>
</comment>
<feature type="compositionally biased region" description="Polar residues" evidence="1">
    <location>
        <begin position="37"/>
        <end position="47"/>
    </location>
</feature>
<reference evidence="3 4" key="1">
    <citation type="submission" date="2024-04" db="EMBL/GenBank/DDBJ databases">
        <title>Phyllosticta paracitricarpa is synonymous to the EU quarantine fungus P. citricarpa based on phylogenomic analyses.</title>
        <authorList>
            <consortium name="Lawrence Berkeley National Laboratory"/>
            <person name="Van Ingen-Buijs V.A."/>
            <person name="Van Westerhoven A.C."/>
            <person name="Haridas S."/>
            <person name="Skiadas P."/>
            <person name="Martin F."/>
            <person name="Groenewald J.Z."/>
            <person name="Crous P.W."/>
            <person name="Seidl M.F."/>
        </authorList>
    </citation>
    <scope>NUCLEOTIDE SEQUENCE [LARGE SCALE GENOMIC DNA]</scope>
    <source>
        <strain evidence="3 4">CBS 122670</strain>
    </source>
</reference>
<keyword evidence="4" id="KW-1185">Reference proteome</keyword>
<feature type="signal peptide" evidence="2">
    <location>
        <begin position="1"/>
        <end position="26"/>
    </location>
</feature>
<evidence type="ECO:0000256" key="1">
    <source>
        <dbReference type="SAM" id="MobiDB-lite"/>
    </source>
</evidence>
<feature type="compositionally biased region" description="Basic and acidic residues" evidence="1">
    <location>
        <begin position="84"/>
        <end position="96"/>
    </location>
</feature>
<keyword evidence="2" id="KW-0732">Signal</keyword>
<feature type="compositionally biased region" description="Gly residues" evidence="1">
    <location>
        <begin position="62"/>
        <end position="76"/>
    </location>
</feature>
<gene>
    <name evidence="3" type="ORF">IWX46DRAFT_43971</name>
</gene>
<feature type="compositionally biased region" description="Basic and acidic residues" evidence="1">
    <location>
        <begin position="110"/>
        <end position="128"/>
    </location>
</feature>
<proteinExistence type="predicted"/>
<dbReference type="EMBL" id="JBBPDW010000011">
    <property type="protein sequence ID" value="KAK7548074.1"/>
    <property type="molecule type" value="Genomic_DNA"/>
</dbReference>
<evidence type="ECO:0000313" key="3">
    <source>
        <dbReference type="EMBL" id="KAK7548074.1"/>
    </source>
</evidence>
<name>A0ABR1MFJ8_9PEZI</name>
<accession>A0ABR1MFJ8</accession>
<feature type="chain" id="PRO_5045359481" evidence="2">
    <location>
        <begin position="27"/>
        <end position="137"/>
    </location>
</feature>
<protein>
    <submittedName>
        <fullName evidence="3">Uncharacterized protein</fullName>
    </submittedName>
</protein>
<evidence type="ECO:0000313" key="4">
    <source>
        <dbReference type="Proteomes" id="UP001365128"/>
    </source>
</evidence>